<dbReference type="EMBL" id="JARXVC010000016">
    <property type="protein sequence ID" value="MDH6283739.1"/>
    <property type="molecule type" value="Genomic_DNA"/>
</dbReference>
<reference evidence="2 3" key="1">
    <citation type="submission" date="2023-04" db="EMBL/GenBank/DDBJ databases">
        <title>Forest soil microbial communities from Buena Vista Peninsula, Colon Province, Panama.</title>
        <authorList>
            <person name="Bouskill N."/>
        </authorList>
    </citation>
    <scope>NUCLEOTIDE SEQUENCE [LARGE SCALE GENOMIC DNA]</scope>
    <source>
        <strain evidence="2 3">CFH S0262</strain>
    </source>
</reference>
<evidence type="ECO:0008006" key="4">
    <source>
        <dbReference type="Google" id="ProtNLM"/>
    </source>
</evidence>
<name>A0ABT6MIP6_9NOCA</name>
<accession>A0ABT6MIP6</accession>
<feature type="region of interest" description="Disordered" evidence="1">
    <location>
        <begin position="406"/>
        <end position="430"/>
    </location>
</feature>
<evidence type="ECO:0000256" key="1">
    <source>
        <dbReference type="SAM" id="MobiDB-lite"/>
    </source>
</evidence>
<evidence type="ECO:0000313" key="3">
    <source>
        <dbReference type="Proteomes" id="UP001160334"/>
    </source>
</evidence>
<sequence length="575" mass="61789">MVCVTHGCRNVTNGRSTVISESVSDRAHRKLSLSRLGAPLVCAAVVTGLLTTAPTAAADPASGPASCVPFGTAQLPPGLPSMGARDGLANLPVFVGNNAPSSVELRTQTTQFNKFWDFSLVDGALLTRPRSWTGGNTEPWRYAPLPECLRNRLVGISADDDELAAIDADGWIYTMDNASQTPLTWNWTSAFGAPIWTGGGKQLLGGAPGQWALSVASPWDNQTYADVAGRLHYYGLAKMTMVPSLSGDGSRITYADPWLPIDNSYEIGGPVGGRFRSIALSSSASTTFVVNKYGDMYTRNFDPDASGSDSIFFRYSWDDQSGRPTAPNSAFESWFKGYAAIQLPAQDWKRQPKIPGDITSAISVHSTGIGPDARELRVAGRRDGVTGFWHKQLNAPAWEFTATRADLPGTPLENSQRDRSADTLAPPAPWNLSTTLPSRDAWVDGQVLVDSVLPYSILDPRLLDQVGLHAGPSGYKISIDHFDPVATTREATVTAPDGTRIPVIVHTADGLRFAPRGAGLDSQPRHLVGAVEIPQAAFDKRGANSALDAFVRDWMRDKRIAPISLSATDTDLVVR</sequence>
<gene>
    <name evidence="2" type="ORF">M2280_004990</name>
</gene>
<keyword evidence="3" id="KW-1185">Reference proteome</keyword>
<evidence type="ECO:0000313" key="2">
    <source>
        <dbReference type="EMBL" id="MDH6283739.1"/>
    </source>
</evidence>
<organism evidence="2 3">
    <name type="scientific">Prescottella agglutinans</name>
    <dbReference type="NCBI Taxonomy" id="1644129"/>
    <lineage>
        <taxon>Bacteria</taxon>
        <taxon>Bacillati</taxon>
        <taxon>Actinomycetota</taxon>
        <taxon>Actinomycetes</taxon>
        <taxon>Mycobacteriales</taxon>
        <taxon>Nocardiaceae</taxon>
        <taxon>Prescottella</taxon>
    </lineage>
</organism>
<protein>
    <recommendedName>
        <fullName evidence="4">Secreted protein</fullName>
    </recommendedName>
</protein>
<proteinExistence type="predicted"/>
<comment type="caution">
    <text evidence="2">The sequence shown here is derived from an EMBL/GenBank/DDBJ whole genome shotgun (WGS) entry which is preliminary data.</text>
</comment>
<dbReference type="Proteomes" id="UP001160334">
    <property type="component" value="Unassembled WGS sequence"/>
</dbReference>